<evidence type="ECO:0000256" key="7">
    <source>
        <dbReference type="ARBA" id="ARBA00022801"/>
    </source>
</evidence>
<dbReference type="InterPro" id="IPR009057">
    <property type="entry name" value="Homeodomain-like_sf"/>
</dbReference>
<dbReference type="Pfam" id="PF00385">
    <property type="entry name" value="Chromo"/>
    <property type="match status" value="1"/>
</dbReference>
<feature type="compositionally biased region" description="Polar residues" evidence="13">
    <location>
        <begin position="1487"/>
        <end position="1503"/>
    </location>
</feature>
<evidence type="ECO:0000256" key="5">
    <source>
        <dbReference type="ARBA" id="ARBA00022741"/>
    </source>
</evidence>
<feature type="compositionally biased region" description="Low complexity" evidence="13">
    <location>
        <begin position="195"/>
        <end position="206"/>
    </location>
</feature>
<dbReference type="GO" id="GO:0016887">
    <property type="term" value="F:ATP hydrolysis activity"/>
    <property type="evidence" value="ECO:0007669"/>
    <property type="project" value="TreeGrafter"/>
</dbReference>
<feature type="compositionally biased region" description="Basic and acidic residues" evidence="13">
    <location>
        <begin position="1"/>
        <end position="13"/>
    </location>
</feature>
<evidence type="ECO:0000256" key="2">
    <source>
        <dbReference type="ARBA" id="ARBA00009687"/>
    </source>
</evidence>
<feature type="region of interest" description="Disordered" evidence="13">
    <location>
        <begin position="397"/>
        <end position="442"/>
    </location>
</feature>
<feature type="region of interest" description="Disordered" evidence="13">
    <location>
        <begin position="145"/>
        <end position="303"/>
    </location>
</feature>
<dbReference type="GO" id="GO:0005524">
    <property type="term" value="F:ATP binding"/>
    <property type="evidence" value="ECO:0007669"/>
    <property type="project" value="UniProtKB-KW"/>
</dbReference>
<dbReference type="Pfam" id="PF00176">
    <property type="entry name" value="SNF2-rel_dom"/>
    <property type="match status" value="1"/>
</dbReference>
<evidence type="ECO:0000313" key="20">
    <source>
        <dbReference type="Proteomes" id="UP000829196"/>
    </source>
</evidence>
<feature type="region of interest" description="Disordered" evidence="13">
    <location>
        <begin position="1"/>
        <end position="62"/>
    </location>
</feature>
<dbReference type="GO" id="GO:0000785">
    <property type="term" value="C:chromatin"/>
    <property type="evidence" value="ECO:0007669"/>
    <property type="project" value="TreeGrafter"/>
</dbReference>
<organism evidence="19 20">
    <name type="scientific">Dendrobium nobile</name>
    <name type="common">Orchid</name>
    <dbReference type="NCBI Taxonomy" id="94219"/>
    <lineage>
        <taxon>Eukaryota</taxon>
        <taxon>Viridiplantae</taxon>
        <taxon>Streptophyta</taxon>
        <taxon>Embryophyta</taxon>
        <taxon>Tracheophyta</taxon>
        <taxon>Spermatophyta</taxon>
        <taxon>Magnoliopsida</taxon>
        <taxon>Liliopsida</taxon>
        <taxon>Asparagales</taxon>
        <taxon>Orchidaceae</taxon>
        <taxon>Epidendroideae</taxon>
        <taxon>Malaxideae</taxon>
        <taxon>Dendrobiinae</taxon>
        <taxon>Dendrobium</taxon>
    </lineage>
</organism>
<protein>
    <recommendedName>
        <fullName evidence="21">Protein CHROMATIN REMODELING 4</fullName>
    </recommendedName>
</protein>
<comment type="subcellular location">
    <subcellularLocation>
        <location evidence="1">Nucleus</location>
    </subcellularLocation>
</comment>
<dbReference type="SUPFAM" id="SSF46689">
    <property type="entry name" value="Homeodomain-like"/>
    <property type="match status" value="1"/>
</dbReference>
<dbReference type="CDD" id="cd11660">
    <property type="entry name" value="SANT_TRF"/>
    <property type="match status" value="1"/>
</dbReference>
<evidence type="ECO:0008006" key="21">
    <source>
        <dbReference type="Google" id="ProtNLM"/>
    </source>
</evidence>
<dbReference type="OrthoDB" id="5857104at2759"/>
<reference evidence="19" key="1">
    <citation type="journal article" date="2022" name="Front. Genet.">
        <title>Chromosome-Scale Assembly of the Dendrobium nobile Genome Provides Insights Into the Molecular Mechanism of the Biosynthesis of the Medicinal Active Ingredient of Dendrobium.</title>
        <authorList>
            <person name="Xu Q."/>
            <person name="Niu S.-C."/>
            <person name="Li K.-L."/>
            <person name="Zheng P.-J."/>
            <person name="Zhang X.-J."/>
            <person name="Jia Y."/>
            <person name="Liu Y."/>
            <person name="Niu Y.-X."/>
            <person name="Yu L.-H."/>
            <person name="Chen D.-F."/>
            <person name="Zhang G.-Q."/>
        </authorList>
    </citation>
    <scope>NUCLEOTIDE SEQUENCE</scope>
    <source>
        <tissue evidence="19">Leaf</tissue>
    </source>
</reference>
<dbReference type="SMR" id="A0A8T3AP99"/>
<keyword evidence="5" id="KW-0547">Nucleotide-binding</keyword>
<dbReference type="InterPro" id="IPR014001">
    <property type="entry name" value="Helicase_ATP-bd"/>
</dbReference>
<evidence type="ECO:0000256" key="9">
    <source>
        <dbReference type="ARBA" id="ARBA00022840"/>
    </source>
</evidence>
<dbReference type="EMBL" id="JAGYWB010000015">
    <property type="protein sequence ID" value="KAI0497940.1"/>
    <property type="molecule type" value="Genomic_DNA"/>
</dbReference>
<keyword evidence="20" id="KW-1185">Reference proteome</keyword>
<dbReference type="FunFam" id="3.40.50.300:FF:000607">
    <property type="entry name" value="chromodomain-helicase-DNA-binding protein 1-like isoform X1"/>
    <property type="match status" value="1"/>
</dbReference>
<evidence type="ECO:0000256" key="10">
    <source>
        <dbReference type="ARBA" id="ARBA00023054"/>
    </source>
</evidence>
<feature type="region of interest" description="Disordered" evidence="13">
    <location>
        <begin position="1448"/>
        <end position="1503"/>
    </location>
</feature>
<feature type="compositionally biased region" description="Polar residues" evidence="13">
    <location>
        <begin position="2417"/>
        <end position="2428"/>
    </location>
</feature>
<dbReference type="PROSITE" id="PS50013">
    <property type="entry name" value="CHROMO_2"/>
    <property type="match status" value="2"/>
</dbReference>
<dbReference type="InterPro" id="IPR001650">
    <property type="entry name" value="Helicase_C-like"/>
</dbReference>
<dbReference type="GO" id="GO:0008270">
    <property type="term" value="F:zinc ion binding"/>
    <property type="evidence" value="ECO:0007669"/>
    <property type="project" value="UniProtKB-KW"/>
</dbReference>
<name>A0A8T3AP99_DENNO</name>
<sequence>MKEESSLDDKMIDKNWAPMRKRKRKLSGLDESSRKQEATILAESEKSNSSLRKKLKEGHDASSKLKGNDGYYFECEECAVGGNLLCCDSCPRTYHLDCLSPPLKHAPTGKWQCRKCCSQTEDTTLMTIQSSSRRARSKITIQKAKDMHGISSHGKASHSKKTSLNMNKSTSKEEDTFSNGSTAFTKKASSCRTNSSSMKSKPSGESNLMVGISTIEDSQTKKNVVSLTRRNRSEQKTIRSLVKSSKFNVSDKLSEERPDEYKNENQDNKLDHPAALSSQISKKNRKKNHRIDNNKRAKSNNVKHAGYISNDIYEDGSLCPELNDSNDTTHETRQLRFPSKRQLETSPLVASSISLDDGFGGRVENEMNINENLSGEVQQVDRILGCRIQSWSSHVDKTNGITTSQTENKAGRLKSKLPSSDLSREENQDQPDEGCDDSRVLDTKNSNFTLDKSHQGVANSITGKIVGDGSDEANGDVKGKPFATGEHMGKAKSIGSSVSQSSMTNCMTSDVFDLPGVPVADDLIETRVGKDGLEGSIAVKYLYSESSNDHHTPVSDFPVTCEPQDIHLMSTGSKSDYCVENVMLNQPVPDLRLEKNDAVIYEFFVKWVGKSNIHNSWVSENQLKLLAKRKLENYKAKYGTAIINICEDQWCQPQRIISLHESDAGREALVKWSGLPYDECTWEKLEDNVVQNFCYLISEFKQFESQALDNDARNDIAKRKIQEIISLTEQPKELKGGLLFPHQLEALNWLRKCWHKSKNVILADEMGLGKTVSACSFISSLYFEFKVKSPCLVLVPLSTMPNWLAEFASWTPHLNVVEYHGCAKARSIIRLHEWHAIASDGSHKKTKSYKFNVLLTTYEMILADSSHLRGVPWELLIVDEGHRLKNSGSKLFSLLNSFSFQQRVLLTGTPLQNNIGEMYNLLSFLQPASFPSLSAFEEKFNDLPTAEKVEELKKLVAPHMLRRLKKDAMLNIPPKTERIVPVELTSIQAEYYRAMLTKNYQILRNIGKGVAQQSMLNIVMQLRKVCNHPYLIPGTEPETGSVEFLQEMRIKASAKLTLLHSMLKILRKDGHRVLIFSQMTKLLDILEDYLTVEFGHGTFERVDGSVSVTDRQAAISRFNKDKTRFVFLLSTRSCGLGINLATADTVIIYDSDFNPHADIQAMNRAHRIGQSNRLLVYRLVVRASVEERILQLAKKKLMLDQLFVNKSGSQKEVEDILRWGTEELFGDFDGAIGQDSKENSISKVDTNTNLEHKHRRRIGGLGDVYKDRCTDGGMKIAWDESAILKLLDRSDLQTNVSENTDGDLDGDMLGSVKSLDWSDEQLNGEPGGTVITADLAGDGCEPYETKEDNTNTVAEQNEWDKLLRDRWEKYQLEEEEALGRGKRLRKAVSYRETLTSVISEALSENVTEQEPEREYSLAGRALKEKYLKLRTRQKERIARRHTLEVHFSAERPESLKQSPVLDSKEVQRADSTAHSEDSSELDPATTPYDSTYSQSFDAKNSSYSTCKQGKISKLGKNRFHGSHLSLSVRPPGLSSDSIPPSNHFQDSCANYAPSSSFLPVLGLCAPNASRRNLTSRRSSTTQIFNSSLSQLASNHEQKKTSSGVREFSSAPFVKGELLTDTNSVGQEPTDLSILLDKPGDGQHRRLKNIIPDSYFPFGPPLLPTSGRFSSDLSESLGASFSSFREKMGLPNFVSDEVSALKFSIPSRSSRKLQTDFLPKLSLCSNMKLGKDSDKDMSTVPLVPSFGQHFNEKLKQKQVMPELPPMLNLGLVQTGLSIPENHMKVQDNITVKIQTDAHKFMKKRLKLDAWSEDELDALWIGVRRHGKGNWDAILQDPKFMILKNRSVEELLFKWNEEQYKMIDGPIPPPKNSKSAAFLGLSDGMMARALHGSKFMSLGAELPKFRSHLTDIQLGFGDMMPSFPFLEPSSNLRGASESLPPLPSWLGDKPESNCIDKFSVGPVDRIEKTILPSDQPFYQSTFSGSSGGLGMNLPSGCSLQQTDYVSARNRHMKLPSLLEKSLSLLRETQNIHSDGSSRGDLHDAKRKLASKSLTEDDSFPGGSKENKLPHWLREAVSAPRPSEAALPPSISAILHSFRVIYGEDKFKIPPFLIPEPLPSIPKDPRKRLRKKRKLNRFRQAIPEGSNPTGNADIYASCSIPATLPLMGYSVASVPQLTPSSINLTPSSAPHMPSSIPTAPQLVSCTISSAPSLVSSSISTMPSFTMSTLPLMPSSISLAPSVMFCSIPPVSPLMECSIPAEPPPKPCTIPLAPPLTSSLPGLPIKDTGFILPSLNLNLNLPSSSPYGAQGLQSCASPSLCPSGFWSASCMDHALSMSSISDMPSTSYHNIECTGPGSKNPENSHQIGLDSTGDFKYIHMKQKANLSSHLGCQGKLNVEQVDRTESGASSKNKLESPLANGINNVLESSSKTFVADDQRSDQES</sequence>
<dbReference type="CDD" id="cd18793">
    <property type="entry name" value="SF2_C_SNF"/>
    <property type="match status" value="1"/>
</dbReference>
<dbReference type="SUPFAM" id="SSF57903">
    <property type="entry name" value="FYVE/PHD zinc finger"/>
    <property type="match status" value="1"/>
</dbReference>
<dbReference type="Gene3D" id="1.10.10.60">
    <property type="entry name" value="Homeodomain-like"/>
    <property type="match status" value="1"/>
</dbReference>
<evidence type="ECO:0000259" key="18">
    <source>
        <dbReference type="PROSITE" id="PS51194"/>
    </source>
</evidence>
<dbReference type="PROSITE" id="PS50090">
    <property type="entry name" value="MYB_LIKE"/>
    <property type="match status" value="1"/>
</dbReference>
<evidence type="ECO:0000259" key="16">
    <source>
        <dbReference type="PROSITE" id="PS50090"/>
    </source>
</evidence>
<dbReference type="PROSITE" id="PS01359">
    <property type="entry name" value="ZF_PHD_1"/>
    <property type="match status" value="1"/>
</dbReference>
<keyword evidence="4" id="KW-0677">Repeat</keyword>
<dbReference type="InterPro" id="IPR049730">
    <property type="entry name" value="SNF2/RAD54-like_C"/>
</dbReference>
<evidence type="ECO:0000256" key="4">
    <source>
        <dbReference type="ARBA" id="ARBA00022737"/>
    </source>
</evidence>
<dbReference type="SUPFAM" id="SSF52540">
    <property type="entry name" value="P-loop containing nucleoside triphosphate hydrolases"/>
    <property type="match status" value="2"/>
</dbReference>
<feature type="domain" description="Chromo" evidence="14">
    <location>
        <begin position="651"/>
        <end position="702"/>
    </location>
</feature>
<dbReference type="InterPro" id="IPR009463">
    <property type="entry name" value="DUF1087"/>
</dbReference>
<feature type="compositionally biased region" description="Basic and acidic residues" evidence="13">
    <location>
        <begin position="1462"/>
        <end position="1477"/>
    </location>
</feature>
<dbReference type="CDD" id="cd18660">
    <property type="entry name" value="CD1_tandem"/>
    <property type="match status" value="1"/>
</dbReference>
<feature type="region of interest" description="Disordered" evidence="13">
    <location>
        <begin position="2399"/>
        <end position="2440"/>
    </location>
</feature>
<keyword evidence="11" id="KW-0539">Nucleus</keyword>
<dbReference type="Pfam" id="PF00271">
    <property type="entry name" value="Helicase_C"/>
    <property type="match status" value="1"/>
</dbReference>
<dbReference type="InterPro" id="IPR000330">
    <property type="entry name" value="SNF2_N"/>
</dbReference>
<evidence type="ECO:0000256" key="12">
    <source>
        <dbReference type="PROSITE-ProRule" id="PRU00146"/>
    </source>
</evidence>
<dbReference type="Gene3D" id="3.40.50.10810">
    <property type="entry name" value="Tandem AAA-ATPase domain"/>
    <property type="match status" value="1"/>
</dbReference>
<feature type="compositionally biased region" description="Basic and acidic residues" evidence="13">
    <location>
        <begin position="2430"/>
        <end position="2440"/>
    </location>
</feature>
<feature type="domain" description="Helicase ATP-binding" evidence="17">
    <location>
        <begin position="751"/>
        <end position="928"/>
    </location>
</feature>
<dbReference type="SUPFAM" id="SSF54160">
    <property type="entry name" value="Chromo domain-like"/>
    <property type="match status" value="2"/>
</dbReference>
<evidence type="ECO:0000313" key="19">
    <source>
        <dbReference type="EMBL" id="KAI0497940.1"/>
    </source>
</evidence>
<dbReference type="InterPro" id="IPR011011">
    <property type="entry name" value="Znf_FYVE_PHD"/>
</dbReference>
<dbReference type="PROSITE" id="PS51194">
    <property type="entry name" value="HELICASE_CTER"/>
    <property type="match status" value="1"/>
</dbReference>
<feature type="domain" description="Chromo" evidence="14">
    <location>
        <begin position="577"/>
        <end position="637"/>
    </location>
</feature>
<gene>
    <name evidence="19" type="ORF">KFK09_021179</name>
</gene>
<dbReference type="Gene3D" id="3.40.50.300">
    <property type="entry name" value="P-loop containing nucleotide triphosphate hydrolases"/>
    <property type="match status" value="1"/>
</dbReference>
<dbReference type="SMART" id="SM00487">
    <property type="entry name" value="DEXDc"/>
    <property type="match status" value="1"/>
</dbReference>
<dbReference type="CDD" id="cd18659">
    <property type="entry name" value="CD2_tandem"/>
    <property type="match status" value="1"/>
</dbReference>
<evidence type="ECO:0000259" key="17">
    <source>
        <dbReference type="PROSITE" id="PS51192"/>
    </source>
</evidence>
<feature type="compositionally biased region" description="Polar residues" evidence="13">
    <location>
        <begin position="177"/>
        <end position="194"/>
    </location>
</feature>
<dbReference type="InterPro" id="IPR001965">
    <property type="entry name" value="Znf_PHD"/>
</dbReference>
<dbReference type="PROSITE" id="PS51192">
    <property type="entry name" value="HELICASE_ATP_BIND_1"/>
    <property type="match status" value="1"/>
</dbReference>
<dbReference type="GO" id="GO:0005634">
    <property type="term" value="C:nucleus"/>
    <property type="evidence" value="ECO:0007669"/>
    <property type="project" value="UniProtKB-SubCell"/>
</dbReference>
<dbReference type="InterPro" id="IPR038718">
    <property type="entry name" value="SNF2-like_sf"/>
</dbReference>
<dbReference type="GO" id="GO:0042393">
    <property type="term" value="F:histone binding"/>
    <property type="evidence" value="ECO:0007669"/>
    <property type="project" value="TreeGrafter"/>
</dbReference>
<feature type="compositionally biased region" description="Basic and acidic residues" evidence="13">
    <location>
        <begin position="252"/>
        <end position="272"/>
    </location>
</feature>
<dbReference type="InterPro" id="IPR016197">
    <property type="entry name" value="Chromo-like_dom_sf"/>
</dbReference>
<dbReference type="GO" id="GO:0140658">
    <property type="term" value="F:ATP-dependent chromatin remodeler activity"/>
    <property type="evidence" value="ECO:0007669"/>
    <property type="project" value="TreeGrafter"/>
</dbReference>
<feature type="domain" description="Myb-like" evidence="16">
    <location>
        <begin position="1801"/>
        <end position="1857"/>
    </location>
</feature>
<keyword evidence="10" id="KW-0175">Coiled coil</keyword>
<dbReference type="InterPro" id="IPR027417">
    <property type="entry name" value="P-loop_NTPase"/>
</dbReference>
<dbReference type="CDD" id="cd15532">
    <property type="entry name" value="PHD2_CHD_II"/>
    <property type="match status" value="1"/>
</dbReference>
<dbReference type="PANTHER" id="PTHR45623">
    <property type="entry name" value="CHROMODOMAIN-HELICASE-DNA-BINDING PROTEIN 3-RELATED-RELATED"/>
    <property type="match status" value="1"/>
</dbReference>
<evidence type="ECO:0000256" key="3">
    <source>
        <dbReference type="ARBA" id="ARBA00022723"/>
    </source>
</evidence>
<dbReference type="SMART" id="SM01147">
    <property type="entry name" value="DUF1087"/>
    <property type="match status" value="1"/>
</dbReference>
<feature type="domain" description="PHD-type" evidence="15">
    <location>
        <begin position="72"/>
        <end position="119"/>
    </location>
</feature>
<dbReference type="SMART" id="SM00298">
    <property type="entry name" value="CHROMO"/>
    <property type="match status" value="2"/>
</dbReference>
<dbReference type="GO" id="GO:0003677">
    <property type="term" value="F:DNA binding"/>
    <property type="evidence" value="ECO:0007669"/>
    <property type="project" value="TreeGrafter"/>
</dbReference>
<evidence type="ECO:0000256" key="1">
    <source>
        <dbReference type="ARBA" id="ARBA00004123"/>
    </source>
</evidence>
<dbReference type="PROSITE" id="PS50016">
    <property type="entry name" value="ZF_PHD_2"/>
    <property type="match status" value="1"/>
</dbReference>
<keyword evidence="6 12" id="KW-0863">Zinc-finger</keyword>
<dbReference type="InterPro" id="IPR013083">
    <property type="entry name" value="Znf_RING/FYVE/PHD"/>
</dbReference>
<keyword evidence="9" id="KW-0067">ATP-binding</keyword>
<feature type="compositionally biased region" description="Basic and acidic residues" evidence="13">
    <location>
        <begin position="27"/>
        <end position="37"/>
    </location>
</feature>
<evidence type="ECO:0000259" key="14">
    <source>
        <dbReference type="PROSITE" id="PS50013"/>
    </source>
</evidence>
<dbReference type="PANTHER" id="PTHR45623:SF28">
    <property type="entry name" value="PROTEIN CHROMATIN REMODELING 4"/>
    <property type="match status" value="1"/>
</dbReference>
<keyword evidence="8" id="KW-0862">Zinc</keyword>
<feature type="compositionally biased region" description="Polar residues" evidence="13">
    <location>
        <begin position="215"/>
        <end position="228"/>
    </location>
</feature>
<dbReference type="Pfam" id="PF00628">
    <property type="entry name" value="PHD"/>
    <property type="match status" value="1"/>
</dbReference>
<keyword evidence="7" id="KW-0378">Hydrolase</keyword>
<dbReference type="Gene3D" id="3.30.40.10">
    <property type="entry name" value="Zinc/RING finger domain, C3HC4 (zinc finger)"/>
    <property type="match status" value="1"/>
</dbReference>
<dbReference type="InterPro" id="IPR000953">
    <property type="entry name" value="Chromo/chromo_shadow_dom"/>
</dbReference>
<dbReference type="Pfam" id="PF06465">
    <property type="entry name" value="DUF1087"/>
    <property type="match status" value="1"/>
</dbReference>
<accession>A0A8T3AP99</accession>
<dbReference type="InterPro" id="IPR019786">
    <property type="entry name" value="Zinc_finger_PHD-type_CS"/>
</dbReference>
<dbReference type="SMART" id="SM00490">
    <property type="entry name" value="HELICc"/>
    <property type="match status" value="1"/>
</dbReference>
<evidence type="ECO:0000256" key="8">
    <source>
        <dbReference type="ARBA" id="ARBA00022833"/>
    </source>
</evidence>
<evidence type="ECO:0000256" key="11">
    <source>
        <dbReference type="ARBA" id="ARBA00023242"/>
    </source>
</evidence>
<dbReference type="SMART" id="SM00249">
    <property type="entry name" value="PHD"/>
    <property type="match status" value="1"/>
</dbReference>
<feature type="domain" description="Helicase C-terminal" evidence="18">
    <location>
        <begin position="1058"/>
        <end position="1217"/>
    </location>
</feature>
<proteinExistence type="inferred from homology"/>
<dbReference type="InterPro" id="IPR001005">
    <property type="entry name" value="SANT/Myb"/>
</dbReference>
<dbReference type="Proteomes" id="UP000829196">
    <property type="component" value="Unassembled WGS sequence"/>
</dbReference>
<dbReference type="InterPro" id="IPR023780">
    <property type="entry name" value="Chromo_domain"/>
</dbReference>
<evidence type="ECO:0000259" key="15">
    <source>
        <dbReference type="PROSITE" id="PS50016"/>
    </source>
</evidence>
<comment type="similarity">
    <text evidence="2">Belongs to the SNF2/RAD54 helicase family. ISWI subfamily.</text>
</comment>
<keyword evidence="3" id="KW-0479">Metal-binding</keyword>
<feature type="compositionally biased region" description="Polar residues" evidence="13">
    <location>
        <begin position="397"/>
        <end position="408"/>
    </location>
</feature>
<dbReference type="GO" id="GO:0003682">
    <property type="term" value="F:chromatin binding"/>
    <property type="evidence" value="ECO:0007669"/>
    <property type="project" value="TreeGrafter"/>
</dbReference>
<comment type="caution">
    <text evidence="19">The sequence shown here is derived from an EMBL/GenBank/DDBJ whole genome shotgun (WGS) entry which is preliminary data.</text>
</comment>
<dbReference type="InterPro" id="IPR019787">
    <property type="entry name" value="Znf_PHD-finger"/>
</dbReference>
<evidence type="ECO:0000256" key="6">
    <source>
        <dbReference type="ARBA" id="ARBA00022771"/>
    </source>
</evidence>
<evidence type="ECO:0000256" key="13">
    <source>
        <dbReference type="SAM" id="MobiDB-lite"/>
    </source>
</evidence>
<dbReference type="Gene3D" id="2.40.50.40">
    <property type="match status" value="2"/>
</dbReference>